<gene>
    <name evidence="1" type="ORF">GCM10023214_05070</name>
</gene>
<dbReference type="EMBL" id="BAABIB010000012">
    <property type="protein sequence ID" value="GAA5152737.1"/>
    <property type="molecule type" value="Genomic_DNA"/>
</dbReference>
<sequence>MLVHLVPVVAALRQVEAGPQRYKLPFFAKAHNKRVTATRSVIGVGALRDGTLTGRPTKRTMEIRESKGAFRR</sequence>
<proteinExistence type="predicted"/>
<protein>
    <recommendedName>
        <fullName evidence="3">Secreted protein</fullName>
    </recommendedName>
</protein>
<accession>A0ABP9PV92</accession>
<dbReference type="Proteomes" id="UP001500192">
    <property type="component" value="Unassembled WGS sequence"/>
</dbReference>
<evidence type="ECO:0000313" key="1">
    <source>
        <dbReference type="EMBL" id="GAA5152737.1"/>
    </source>
</evidence>
<reference evidence="2" key="1">
    <citation type="journal article" date="2019" name="Int. J. Syst. Evol. Microbiol.">
        <title>The Global Catalogue of Microorganisms (GCM) 10K type strain sequencing project: providing services to taxonomists for standard genome sequencing and annotation.</title>
        <authorList>
            <consortium name="The Broad Institute Genomics Platform"/>
            <consortium name="The Broad Institute Genome Sequencing Center for Infectious Disease"/>
            <person name="Wu L."/>
            <person name="Ma J."/>
        </authorList>
    </citation>
    <scope>NUCLEOTIDE SEQUENCE [LARGE SCALE GENOMIC DNA]</scope>
    <source>
        <strain evidence="2">JCM 18054</strain>
    </source>
</reference>
<organism evidence="1 2">
    <name type="scientific">Amycolatopsis dongchuanensis</name>
    <dbReference type="NCBI Taxonomy" id="1070866"/>
    <lineage>
        <taxon>Bacteria</taxon>
        <taxon>Bacillati</taxon>
        <taxon>Actinomycetota</taxon>
        <taxon>Actinomycetes</taxon>
        <taxon>Pseudonocardiales</taxon>
        <taxon>Pseudonocardiaceae</taxon>
        <taxon>Amycolatopsis</taxon>
    </lineage>
</organism>
<evidence type="ECO:0000313" key="2">
    <source>
        <dbReference type="Proteomes" id="UP001500192"/>
    </source>
</evidence>
<keyword evidence="2" id="KW-1185">Reference proteome</keyword>
<comment type="caution">
    <text evidence="1">The sequence shown here is derived from an EMBL/GenBank/DDBJ whole genome shotgun (WGS) entry which is preliminary data.</text>
</comment>
<name>A0ABP9PV92_9PSEU</name>
<evidence type="ECO:0008006" key="3">
    <source>
        <dbReference type="Google" id="ProtNLM"/>
    </source>
</evidence>